<dbReference type="SUPFAM" id="SSF54236">
    <property type="entry name" value="Ubiquitin-like"/>
    <property type="match status" value="1"/>
</dbReference>
<dbReference type="Proteomes" id="UP000694427">
    <property type="component" value="Unplaced"/>
</dbReference>
<reference evidence="2" key="2">
    <citation type="submission" date="2025-09" db="UniProtKB">
        <authorList>
            <consortium name="Ensembl"/>
        </authorList>
    </citation>
    <scope>IDENTIFICATION</scope>
</reference>
<dbReference type="Gene3D" id="3.10.20.90">
    <property type="entry name" value="Phosphatidylinositol 3-kinase Catalytic Subunit, Chain A, domain 1"/>
    <property type="match status" value="1"/>
</dbReference>
<evidence type="ECO:0000259" key="1">
    <source>
        <dbReference type="PROSITE" id="PS50053"/>
    </source>
</evidence>
<dbReference type="InterPro" id="IPR000626">
    <property type="entry name" value="Ubiquitin-like_dom"/>
</dbReference>
<dbReference type="PROSITE" id="PS50053">
    <property type="entry name" value="UBIQUITIN_2"/>
    <property type="match status" value="1"/>
</dbReference>
<evidence type="ECO:0000313" key="2">
    <source>
        <dbReference type="Ensembl" id="ENSCCRP00010009533.1"/>
    </source>
</evidence>
<reference evidence="2" key="1">
    <citation type="submission" date="2025-08" db="UniProtKB">
        <authorList>
            <consortium name="Ensembl"/>
        </authorList>
    </citation>
    <scope>IDENTIFICATION</scope>
</reference>
<sequence>MATTACAPVTAYTKPQHGRQCVKEDPKDTVLHESLKNTTHTFLQVHPQWISVNVFNGSNGVVVPVTVCSIDTISKLQQEVLKQRPDFVGCGSLVYNGKPVELHKTLSELQVKPGAMLITYQKCKGG</sequence>
<dbReference type="Ensembl" id="ENSCCRT00010010356.1">
    <property type="protein sequence ID" value="ENSCCRP00010009533.1"/>
    <property type="gene ID" value="ENSCCRG00010004043.1"/>
</dbReference>
<organism evidence="2 3">
    <name type="scientific">Cyprinus carpio</name>
    <name type="common">Common carp</name>
    <dbReference type="NCBI Taxonomy" id="7962"/>
    <lineage>
        <taxon>Eukaryota</taxon>
        <taxon>Metazoa</taxon>
        <taxon>Chordata</taxon>
        <taxon>Craniata</taxon>
        <taxon>Vertebrata</taxon>
        <taxon>Euteleostomi</taxon>
        <taxon>Actinopterygii</taxon>
        <taxon>Neopterygii</taxon>
        <taxon>Teleostei</taxon>
        <taxon>Ostariophysi</taxon>
        <taxon>Cypriniformes</taxon>
        <taxon>Cyprinidae</taxon>
        <taxon>Cyprininae</taxon>
        <taxon>Cyprinus</taxon>
    </lineage>
</organism>
<name>A0A8C1GIT3_CYPCA</name>
<feature type="domain" description="Ubiquitin-like" evidence="1">
    <location>
        <begin position="50"/>
        <end position="126"/>
    </location>
</feature>
<dbReference type="InterPro" id="IPR029071">
    <property type="entry name" value="Ubiquitin-like_domsf"/>
</dbReference>
<evidence type="ECO:0000313" key="3">
    <source>
        <dbReference type="Proteomes" id="UP000694427"/>
    </source>
</evidence>
<protein>
    <recommendedName>
        <fullName evidence="1">Ubiquitin-like domain-containing protein</fullName>
    </recommendedName>
</protein>
<accession>A0A8C1GIT3</accession>
<keyword evidence="3" id="KW-1185">Reference proteome</keyword>
<proteinExistence type="predicted"/>
<dbReference type="AlphaFoldDB" id="A0A8C1GIT3"/>